<name>A0AAW5QRW9_9HYPH</name>
<evidence type="ECO:0000256" key="9">
    <source>
        <dbReference type="ARBA" id="ARBA00022842"/>
    </source>
</evidence>
<evidence type="ECO:0000256" key="1">
    <source>
        <dbReference type="ARBA" id="ARBA00004496"/>
    </source>
</evidence>
<keyword evidence="10 13" id="KW-0648">Protein biosynthesis</keyword>
<dbReference type="HAMAP" id="MF_00281">
    <property type="entry name" value="Phe_tRNA_synth_alpha1"/>
    <property type="match status" value="1"/>
</dbReference>
<dbReference type="EC" id="6.1.1.20" evidence="13"/>
<dbReference type="SUPFAM" id="SSF55681">
    <property type="entry name" value="Class II aaRS and biotin synthetases"/>
    <property type="match status" value="1"/>
</dbReference>
<feature type="domain" description="Aminoacyl-transfer RNA synthetases class-II family profile" evidence="14">
    <location>
        <begin position="112"/>
        <end position="348"/>
    </location>
</feature>
<dbReference type="NCBIfam" id="TIGR00468">
    <property type="entry name" value="pheS"/>
    <property type="match status" value="1"/>
</dbReference>
<evidence type="ECO:0000256" key="8">
    <source>
        <dbReference type="ARBA" id="ARBA00022840"/>
    </source>
</evidence>
<keyword evidence="11 13" id="KW-0030">Aminoacyl-tRNA synthetase</keyword>
<dbReference type="InterPro" id="IPR006195">
    <property type="entry name" value="aa-tRNA-synth_II"/>
</dbReference>
<dbReference type="AlphaFoldDB" id="A0AAW5QRW9"/>
<dbReference type="FunFam" id="3.30.930.10:FF:000003">
    <property type="entry name" value="Phenylalanine--tRNA ligase alpha subunit"/>
    <property type="match status" value="1"/>
</dbReference>
<dbReference type="GO" id="GO:0005524">
    <property type="term" value="F:ATP binding"/>
    <property type="evidence" value="ECO:0007669"/>
    <property type="project" value="UniProtKB-UniRule"/>
</dbReference>
<keyword evidence="4 13" id="KW-0963">Cytoplasm</keyword>
<dbReference type="InterPro" id="IPR045864">
    <property type="entry name" value="aa-tRNA-synth_II/BPL/LPL"/>
</dbReference>
<keyword evidence="6 13" id="KW-0479">Metal-binding</keyword>
<evidence type="ECO:0000256" key="7">
    <source>
        <dbReference type="ARBA" id="ARBA00022741"/>
    </source>
</evidence>
<evidence type="ECO:0000313" key="15">
    <source>
        <dbReference type="EMBL" id="MCT8970836.1"/>
    </source>
</evidence>
<evidence type="ECO:0000256" key="5">
    <source>
        <dbReference type="ARBA" id="ARBA00022598"/>
    </source>
</evidence>
<sequence length="360" mass="40307">MAELDRLESDIQSQITAAADEAALETVRVAALGKKGSISDLLKTLGSMSPDERRTMGPAINGLKDRVNAAIQTRRAALQEAALEQRLATEKVDVTLPVRESALETGRIHPVSQVMDELTAIFADMGFSIAEGPHIEDDFHNFTALNMPADHPAREEMDTFYFPEAENGSRMLLRTHTSPVQIRTMLNTEPPIRIIAPGRVFRCDYDQTHTPMFHQVEGLVIDEEAHLGHLKWVLQEFCKAFFEVDDVKMRFRASHFPFTEPSMEVDINCSRVGNELRIGEGDDWLEILGCGVVHPNVLRACNLDPKRYQGFAWGMGIDRIAMLKYGMPDLRAFFSADLRWLNHYGFAPLDVPSLAGGLSR</sequence>
<dbReference type="Pfam" id="PF01409">
    <property type="entry name" value="tRNA-synt_2d"/>
    <property type="match status" value="1"/>
</dbReference>
<comment type="cofactor">
    <cofactor evidence="13">
        <name>Mg(2+)</name>
        <dbReference type="ChEBI" id="CHEBI:18420"/>
    </cofactor>
    <text evidence="13">Binds 2 magnesium ions per tetramer.</text>
</comment>
<comment type="caution">
    <text evidence="15">The sequence shown here is derived from an EMBL/GenBank/DDBJ whole genome shotgun (WGS) entry which is preliminary data.</text>
</comment>
<dbReference type="InterPro" id="IPR010978">
    <property type="entry name" value="tRNA-bd_arm"/>
</dbReference>
<evidence type="ECO:0000256" key="2">
    <source>
        <dbReference type="ARBA" id="ARBA00010207"/>
    </source>
</evidence>
<dbReference type="InterPro" id="IPR002319">
    <property type="entry name" value="Phenylalanyl-tRNA_Synthase"/>
</dbReference>
<evidence type="ECO:0000259" key="14">
    <source>
        <dbReference type="PROSITE" id="PS50862"/>
    </source>
</evidence>
<comment type="subcellular location">
    <subcellularLocation>
        <location evidence="1 13">Cytoplasm</location>
    </subcellularLocation>
</comment>
<comment type="subunit">
    <text evidence="3 13">Tetramer of two alpha and two beta subunits.</text>
</comment>
<dbReference type="Proteomes" id="UP001320898">
    <property type="component" value="Unassembled WGS sequence"/>
</dbReference>
<dbReference type="PROSITE" id="PS50862">
    <property type="entry name" value="AA_TRNA_LIGASE_II"/>
    <property type="match status" value="1"/>
</dbReference>
<comment type="similarity">
    <text evidence="2 13">Belongs to the class-II aminoacyl-tRNA synthetase family. Phe-tRNA synthetase alpha subunit type 1 subfamily.</text>
</comment>
<keyword evidence="9 13" id="KW-0460">Magnesium</keyword>
<dbReference type="Pfam" id="PF02912">
    <property type="entry name" value="Phe_tRNA-synt_N"/>
    <property type="match status" value="1"/>
</dbReference>
<dbReference type="GO" id="GO:0004826">
    <property type="term" value="F:phenylalanine-tRNA ligase activity"/>
    <property type="evidence" value="ECO:0007669"/>
    <property type="project" value="UniProtKB-UniRule"/>
</dbReference>
<feature type="binding site" evidence="13">
    <location>
        <position position="260"/>
    </location>
    <ligand>
        <name>Mg(2+)</name>
        <dbReference type="ChEBI" id="CHEBI:18420"/>
        <note>shared with beta subunit</note>
    </ligand>
</feature>
<keyword evidence="7 13" id="KW-0547">Nucleotide-binding</keyword>
<organism evidence="15 16">
    <name type="scientific">Microbaculum marinisediminis</name>
    <dbReference type="NCBI Taxonomy" id="2931392"/>
    <lineage>
        <taxon>Bacteria</taxon>
        <taxon>Pseudomonadati</taxon>
        <taxon>Pseudomonadota</taxon>
        <taxon>Alphaproteobacteria</taxon>
        <taxon>Hyphomicrobiales</taxon>
        <taxon>Tepidamorphaceae</taxon>
        <taxon>Microbaculum</taxon>
    </lineage>
</organism>
<dbReference type="CDD" id="cd00496">
    <property type="entry name" value="PheRS_alpha_core"/>
    <property type="match status" value="1"/>
</dbReference>
<dbReference type="Gene3D" id="3.30.930.10">
    <property type="entry name" value="Bira Bifunctional Protein, Domain 2"/>
    <property type="match status" value="1"/>
</dbReference>
<comment type="catalytic activity">
    <reaction evidence="12 13">
        <text>tRNA(Phe) + L-phenylalanine + ATP = L-phenylalanyl-tRNA(Phe) + AMP + diphosphate + H(+)</text>
        <dbReference type="Rhea" id="RHEA:19413"/>
        <dbReference type="Rhea" id="RHEA-COMP:9668"/>
        <dbReference type="Rhea" id="RHEA-COMP:9699"/>
        <dbReference type="ChEBI" id="CHEBI:15378"/>
        <dbReference type="ChEBI" id="CHEBI:30616"/>
        <dbReference type="ChEBI" id="CHEBI:33019"/>
        <dbReference type="ChEBI" id="CHEBI:58095"/>
        <dbReference type="ChEBI" id="CHEBI:78442"/>
        <dbReference type="ChEBI" id="CHEBI:78531"/>
        <dbReference type="ChEBI" id="CHEBI:456215"/>
        <dbReference type="EC" id="6.1.1.20"/>
    </reaction>
</comment>
<keyword evidence="8 13" id="KW-0067">ATP-binding</keyword>
<evidence type="ECO:0000256" key="4">
    <source>
        <dbReference type="ARBA" id="ARBA00022490"/>
    </source>
</evidence>
<protein>
    <recommendedName>
        <fullName evidence="13">Phenylalanine--tRNA ligase alpha subunit</fullName>
        <ecNumber evidence="13">6.1.1.20</ecNumber>
    </recommendedName>
    <alternativeName>
        <fullName evidence="13">Phenylalanyl-tRNA synthetase alpha subunit</fullName>
        <shortName evidence="13">PheRS</shortName>
    </alternativeName>
</protein>
<reference evidence="15 16" key="1">
    <citation type="submission" date="2022-04" db="EMBL/GenBank/DDBJ databases">
        <authorList>
            <person name="Ye Y.-Q."/>
            <person name="Du Z.-J."/>
        </authorList>
    </citation>
    <scope>NUCLEOTIDE SEQUENCE [LARGE SCALE GENOMIC DNA]</scope>
    <source>
        <strain evidence="15 16">A6E488</strain>
    </source>
</reference>
<dbReference type="InterPro" id="IPR004188">
    <property type="entry name" value="Phe-tRNA_ligase_II_N"/>
</dbReference>
<evidence type="ECO:0000256" key="12">
    <source>
        <dbReference type="ARBA" id="ARBA00049255"/>
    </source>
</evidence>
<dbReference type="SUPFAM" id="SSF46589">
    <property type="entry name" value="tRNA-binding arm"/>
    <property type="match status" value="1"/>
</dbReference>
<dbReference type="InterPro" id="IPR022911">
    <property type="entry name" value="Phe_tRNA_ligase_alpha1_bac"/>
</dbReference>
<dbReference type="GO" id="GO:0000049">
    <property type="term" value="F:tRNA binding"/>
    <property type="evidence" value="ECO:0007669"/>
    <property type="project" value="InterPro"/>
</dbReference>
<dbReference type="PANTHER" id="PTHR11538">
    <property type="entry name" value="PHENYLALANYL-TRNA SYNTHETASE"/>
    <property type="match status" value="1"/>
</dbReference>
<dbReference type="RefSeq" id="WP_261614388.1">
    <property type="nucleotide sequence ID" value="NZ_JALIDZ010000001.1"/>
</dbReference>
<dbReference type="GO" id="GO:0000287">
    <property type="term" value="F:magnesium ion binding"/>
    <property type="evidence" value="ECO:0007669"/>
    <property type="project" value="UniProtKB-UniRule"/>
</dbReference>
<evidence type="ECO:0000256" key="6">
    <source>
        <dbReference type="ARBA" id="ARBA00022723"/>
    </source>
</evidence>
<evidence type="ECO:0000313" key="16">
    <source>
        <dbReference type="Proteomes" id="UP001320898"/>
    </source>
</evidence>
<evidence type="ECO:0000256" key="3">
    <source>
        <dbReference type="ARBA" id="ARBA00011209"/>
    </source>
</evidence>
<evidence type="ECO:0000256" key="11">
    <source>
        <dbReference type="ARBA" id="ARBA00023146"/>
    </source>
</evidence>
<keyword evidence="5 13" id="KW-0436">Ligase</keyword>
<keyword evidence="16" id="KW-1185">Reference proteome</keyword>
<dbReference type="GO" id="GO:0006432">
    <property type="term" value="P:phenylalanyl-tRNA aminoacylation"/>
    <property type="evidence" value="ECO:0007669"/>
    <property type="project" value="UniProtKB-UniRule"/>
</dbReference>
<dbReference type="EMBL" id="JALIDZ010000001">
    <property type="protein sequence ID" value="MCT8970836.1"/>
    <property type="molecule type" value="Genomic_DNA"/>
</dbReference>
<dbReference type="GO" id="GO:0005737">
    <property type="term" value="C:cytoplasm"/>
    <property type="evidence" value="ECO:0007669"/>
    <property type="project" value="UniProtKB-SubCell"/>
</dbReference>
<dbReference type="InterPro" id="IPR004529">
    <property type="entry name" value="Phe-tRNA-synth_IIc_asu"/>
</dbReference>
<dbReference type="PANTHER" id="PTHR11538:SF41">
    <property type="entry name" value="PHENYLALANINE--TRNA LIGASE, MITOCHONDRIAL"/>
    <property type="match status" value="1"/>
</dbReference>
<accession>A0AAW5QRW9</accession>
<gene>
    <name evidence="13 15" type="primary">pheS</name>
    <name evidence="15" type="ORF">MUB46_03085</name>
</gene>
<proteinExistence type="inferred from homology"/>
<evidence type="ECO:0000256" key="10">
    <source>
        <dbReference type="ARBA" id="ARBA00022917"/>
    </source>
</evidence>
<evidence type="ECO:0000256" key="13">
    <source>
        <dbReference type="HAMAP-Rule" id="MF_00281"/>
    </source>
</evidence>